<dbReference type="EMBL" id="PXOH01000017">
    <property type="protein sequence ID" value="PSF35771.1"/>
    <property type="molecule type" value="Genomic_DNA"/>
</dbReference>
<reference evidence="1 2" key="1">
    <citation type="submission" date="2018-03" db="EMBL/GenBank/DDBJ databases">
        <title>The ancient ancestry and fast evolution of plastids.</title>
        <authorList>
            <person name="Moore K.R."/>
            <person name="Magnabosco C."/>
            <person name="Momper L."/>
            <person name="Gold D.A."/>
            <person name="Bosak T."/>
            <person name="Fournier G.P."/>
        </authorList>
    </citation>
    <scope>NUCLEOTIDE SEQUENCE [LARGE SCALE GENOMIC DNA]</scope>
    <source>
        <strain evidence="1 2">CCALA 016</strain>
    </source>
</reference>
<reference evidence="1 2" key="2">
    <citation type="submission" date="2018-03" db="EMBL/GenBank/DDBJ databases">
        <authorList>
            <person name="Keele B.F."/>
        </authorList>
    </citation>
    <scope>NUCLEOTIDE SEQUENCE [LARGE SCALE GENOMIC DNA]</scope>
    <source>
        <strain evidence="1 2">CCALA 016</strain>
    </source>
</reference>
<gene>
    <name evidence="1" type="ORF">C7H19_15205</name>
</gene>
<organism evidence="1 2">
    <name type="scientific">Aphanothece hegewaldii CCALA 016</name>
    <dbReference type="NCBI Taxonomy" id="2107694"/>
    <lineage>
        <taxon>Bacteria</taxon>
        <taxon>Bacillati</taxon>
        <taxon>Cyanobacteriota</taxon>
        <taxon>Cyanophyceae</taxon>
        <taxon>Oscillatoriophycideae</taxon>
        <taxon>Chroococcales</taxon>
        <taxon>Aphanothecaceae</taxon>
        <taxon>Aphanothece</taxon>
    </lineage>
</organism>
<dbReference type="Proteomes" id="UP000239001">
    <property type="component" value="Unassembled WGS sequence"/>
</dbReference>
<accession>A0A2T1LVL1</accession>
<dbReference type="AlphaFoldDB" id="A0A2T1LVL1"/>
<evidence type="ECO:0000313" key="1">
    <source>
        <dbReference type="EMBL" id="PSF35771.1"/>
    </source>
</evidence>
<keyword evidence="2" id="KW-1185">Reference proteome</keyword>
<name>A0A2T1LVL1_9CHRO</name>
<evidence type="ECO:0000313" key="2">
    <source>
        <dbReference type="Proteomes" id="UP000239001"/>
    </source>
</evidence>
<sequence>MSEGFCRILKGFAGEAETLIQQEFYKTSFCHIFLIIFEFNPIFPFNLIVDNQVQDFAGKRSFFAGFCRESQGKSPNLSSKLLRFRFVEQPHSTPR</sequence>
<comment type="caution">
    <text evidence="1">The sequence shown here is derived from an EMBL/GenBank/DDBJ whole genome shotgun (WGS) entry which is preliminary data.</text>
</comment>
<protein>
    <submittedName>
        <fullName evidence="1">Uncharacterized protein</fullName>
    </submittedName>
</protein>
<proteinExistence type="predicted"/>